<dbReference type="InterPro" id="IPR007502">
    <property type="entry name" value="Helicase-assoc_dom"/>
</dbReference>
<dbReference type="PANTHER" id="PTHR43519:SF1">
    <property type="entry name" value="ATP-DEPENDENT RNA HELICASE HRPB"/>
    <property type="match status" value="1"/>
</dbReference>
<feature type="region of interest" description="Disordered" evidence="5">
    <location>
        <begin position="812"/>
        <end position="836"/>
    </location>
</feature>
<keyword evidence="4" id="KW-0067">ATP-binding</keyword>
<dbReference type="GO" id="GO:0003676">
    <property type="term" value="F:nucleic acid binding"/>
    <property type="evidence" value="ECO:0007669"/>
    <property type="project" value="InterPro"/>
</dbReference>
<evidence type="ECO:0000256" key="1">
    <source>
        <dbReference type="ARBA" id="ARBA00022741"/>
    </source>
</evidence>
<dbReference type="OrthoDB" id="9805617at2"/>
<evidence type="ECO:0000256" key="4">
    <source>
        <dbReference type="ARBA" id="ARBA00022840"/>
    </source>
</evidence>
<organism evidence="8 9">
    <name type="scientific">Micromonospora costi</name>
    <dbReference type="NCBI Taxonomy" id="1530042"/>
    <lineage>
        <taxon>Bacteria</taxon>
        <taxon>Bacillati</taxon>
        <taxon>Actinomycetota</taxon>
        <taxon>Actinomycetes</taxon>
        <taxon>Micromonosporales</taxon>
        <taxon>Micromonosporaceae</taxon>
        <taxon>Micromonospora</taxon>
    </lineage>
</organism>
<evidence type="ECO:0000256" key="2">
    <source>
        <dbReference type="ARBA" id="ARBA00022801"/>
    </source>
</evidence>
<dbReference type="PIRSF" id="PIRSF005496">
    <property type="entry name" value="ATP_hel_hrpB"/>
    <property type="match status" value="1"/>
</dbReference>
<dbReference type="NCBIfam" id="TIGR01970">
    <property type="entry name" value="DEAH_box_HrpB"/>
    <property type="match status" value="1"/>
</dbReference>
<dbReference type="RefSeq" id="WP_120777538.1">
    <property type="nucleotide sequence ID" value="NZ_JBHLUP010000009.1"/>
</dbReference>
<dbReference type="Gene3D" id="3.40.50.300">
    <property type="entry name" value="P-loop containing nucleotide triphosphate hydrolases"/>
    <property type="match status" value="2"/>
</dbReference>
<protein>
    <submittedName>
        <fullName evidence="8">ATP-dependent helicase HrpB</fullName>
    </submittedName>
</protein>
<evidence type="ECO:0000259" key="7">
    <source>
        <dbReference type="PROSITE" id="PS51194"/>
    </source>
</evidence>
<dbReference type="GO" id="GO:0016787">
    <property type="term" value="F:hydrolase activity"/>
    <property type="evidence" value="ECO:0007669"/>
    <property type="project" value="UniProtKB-KW"/>
</dbReference>
<dbReference type="PROSITE" id="PS51192">
    <property type="entry name" value="HELICASE_ATP_BIND_1"/>
    <property type="match status" value="1"/>
</dbReference>
<keyword evidence="2" id="KW-0378">Hydrolase</keyword>
<proteinExistence type="predicted"/>
<feature type="domain" description="Helicase ATP-binding" evidence="6">
    <location>
        <begin position="19"/>
        <end position="180"/>
    </location>
</feature>
<dbReference type="Proteomes" id="UP000279968">
    <property type="component" value="Unassembled WGS sequence"/>
</dbReference>
<feature type="domain" description="Helicase C-terminal" evidence="7">
    <location>
        <begin position="212"/>
        <end position="381"/>
    </location>
</feature>
<dbReference type="SMART" id="SM00847">
    <property type="entry name" value="HA2"/>
    <property type="match status" value="1"/>
</dbReference>
<gene>
    <name evidence="8" type="primary">hrpB</name>
    <name evidence="8" type="ORF">D7193_01250</name>
</gene>
<dbReference type="Pfam" id="PF00270">
    <property type="entry name" value="DEAD"/>
    <property type="match status" value="1"/>
</dbReference>
<keyword evidence="9" id="KW-1185">Reference proteome</keyword>
<dbReference type="SMART" id="SM00487">
    <property type="entry name" value="DEXDc"/>
    <property type="match status" value="1"/>
</dbReference>
<dbReference type="InterPro" id="IPR027417">
    <property type="entry name" value="P-loop_NTPase"/>
</dbReference>
<evidence type="ECO:0000313" key="8">
    <source>
        <dbReference type="EMBL" id="RKN59008.1"/>
    </source>
</evidence>
<dbReference type="PROSITE" id="PS51194">
    <property type="entry name" value="HELICASE_CTER"/>
    <property type="match status" value="1"/>
</dbReference>
<evidence type="ECO:0000259" key="6">
    <source>
        <dbReference type="PROSITE" id="PS51192"/>
    </source>
</evidence>
<dbReference type="CDD" id="cd18791">
    <property type="entry name" value="SF2_C_RHA"/>
    <property type="match status" value="1"/>
</dbReference>
<dbReference type="InterPro" id="IPR010225">
    <property type="entry name" value="HrpB"/>
</dbReference>
<dbReference type="EMBL" id="RBAN01000001">
    <property type="protein sequence ID" value="RKN59008.1"/>
    <property type="molecule type" value="Genomic_DNA"/>
</dbReference>
<dbReference type="CDD" id="cd17990">
    <property type="entry name" value="DEXHc_HrpB"/>
    <property type="match status" value="1"/>
</dbReference>
<evidence type="ECO:0000256" key="5">
    <source>
        <dbReference type="SAM" id="MobiDB-lite"/>
    </source>
</evidence>
<dbReference type="GO" id="GO:0004386">
    <property type="term" value="F:helicase activity"/>
    <property type="evidence" value="ECO:0007669"/>
    <property type="project" value="UniProtKB-KW"/>
</dbReference>
<dbReference type="AlphaFoldDB" id="A0A3B0AEG5"/>
<dbReference type="Pfam" id="PF00271">
    <property type="entry name" value="Helicase_C"/>
    <property type="match status" value="1"/>
</dbReference>
<dbReference type="SMART" id="SM00490">
    <property type="entry name" value="HELICc"/>
    <property type="match status" value="1"/>
</dbReference>
<name>A0A3B0AEG5_9ACTN</name>
<dbReference type="Gene3D" id="1.20.120.1080">
    <property type="match status" value="1"/>
</dbReference>
<evidence type="ECO:0000313" key="9">
    <source>
        <dbReference type="Proteomes" id="UP000279968"/>
    </source>
</evidence>
<dbReference type="InterPro" id="IPR011545">
    <property type="entry name" value="DEAD/DEAH_box_helicase_dom"/>
</dbReference>
<dbReference type="GO" id="GO:0005524">
    <property type="term" value="F:ATP binding"/>
    <property type="evidence" value="ECO:0007669"/>
    <property type="project" value="UniProtKB-KW"/>
</dbReference>
<dbReference type="SUPFAM" id="SSF52540">
    <property type="entry name" value="P-loop containing nucleoside triphosphate hydrolases"/>
    <property type="match status" value="1"/>
</dbReference>
<keyword evidence="3 8" id="KW-0347">Helicase</keyword>
<sequence length="836" mass="87569">MLSDVRVDLPVRAVLPAVLAALRASGAGVLVAPPGTGKTTLAPLAVAEQVEGRVVVAQPRRVAARAAARRMAELLGERVGDRVGYAVRGDRRVGPGTRVEVVTTGLLVRRLLHDPDLPGTGAVLLDECHERHLDADLALAFAVEARAAIRPDLWLLAMSATPEADRFAALLGGADTPAPIVRAESALHPVTRIWAPPPRPVAPPGAGPVDRALLDHVAATVRRALAERDGDVLVFLPGAGEIAAVAGRLGGLGDVALLTLHGRQRAAEQDAALRPAGRRRVVLATAVAESSLTVPGVRVVVDAGLSRVARLDLARGLGALVTVPVSRASATQRAGRAGREAPGHVYRCWSPATHERLPAQPEPEIATADLTGFALDLAAWGRPDGTGLALPDAPPGAAMGVARDTLATLGAVDAAGRITERGRLIAAVGAHPRLARALLDGAPRVGVDRAAEVVALLAEDTVAGPGDDLTAAWRRLRGGGDAPATARWRAEVRRLRALVPAGTGTGAGRLPDDLAAGLLVGLAHPERLARVRRPGGTSYLMSGGTAAELRSGSPLAGVEWLAVAVADRSPGAPTARVRLAAAIDEATAREVAGPLLRTEREVGWSGSDVVAREVVRLGAVELVDRPLAHPDPAEVGEALLTGLRRTGLGMLEWTPAARALRERLAFCRSALGGAWPDVGDEALLAAAPVWLGPELATARRRADLARVDVAAALRRLLPWAQAARLDELAPERLTVPSGSRVRIDYADPASPVLPVKLQETFGWRETPRLAGGRVPVLLHLLSPAGRPVAVTADLDSFWRTGYPQVRAELRGRYPRHPWPEDPTTATPTRHATPRRR</sequence>
<comment type="caution">
    <text evidence="8">The sequence shown here is derived from an EMBL/GenBank/DDBJ whole genome shotgun (WGS) entry which is preliminary data.</text>
</comment>
<reference evidence="8 9" key="1">
    <citation type="journal article" date="2015" name="Int. J. Syst. Evol. Microbiol.">
        <title>Micromonospora costi sp. nov., isolated from a leaf of Costus speciosus.</title>
        <authorList>
            <person name="Thawai C."/>
        </authorList>
    </citation>
    <scope>NUCLEOTIDE SEQUENCE [LARGE SCALE GENOMIC DNA]</scope>
    <source>
        <strain evidence="8 9">CS1-12</strain>
    </source>
</reference>
<keyword evidence="1" id="KW-0547">Nucleotide-binding</keyword>
<dbReference type="PANTHER" id="PTHR43519">
    <property type="entry name" value="ATP-DEPENDENT RNA HELICASE HRPB"/>
    <property type="match status" value="1"/>
</dbReference>
<dbReference type="InterPro" id="IPR001650">
    <property type="entry name" value="Helicase_C-like"/>
</dbReference>
<dbReference type="InterPro" id="IPR013689">
    <property type="entry name" value="RNA_helicase_ATP-dep_HrpB_C"/>
</dbReference>
<evidence type="ECO:0000256" key="3">
    <source>
        <dbReference type="ARBA" id="ARBA00022806"/>
    </source>
</evidence>
<dbReference type="InterPro" id="IPR049614">
    <property type="entry name" value="HrpB_DEXH"/>
</dbReference>
<dbReference type="Pfam" id="PF08482">
    <property type="entry name" value="HrpB_C"/>
    <property type="match status" value="1"/>
</dbReference>
<dbReference type="InterPro" id="IPR014001">
    <property type="entry name" value="Helicase_ATP-bd"/>
</dbReference>
<accession>A0A3B0AEG5</accession>